<dbReference type="GO" id="GO:0005886">
    <property type="term" value="C:plasma membrane"/>
    <property type="evidence" value="ECO:0007669"/>
    <property type="project" value="UniProtKB-SubCell"/>
</dbReference>
<protein>
    <submittedName>
        <fullName evidence="10">ABC transporter permease</fullName>
    </submittedName>
</protein>
<evidence type="ECO:0000313" key="10">
    <source>
        <dbReference type="EMBL" id="TMR29590.1"/>
    </source>
</evidence>
<feature type="transmembrane region" description="Helical" evidence="8">
    <location>
        <begin position="242"/>
        <end position="262"/>
    </location>
</feature>
<evidence type="ECO:0000256" key="6">
    <source>
        <dbReference type="ARBA" id="ARBA00022989"/>
    </source>
</evidence>
<dbReference type="RefSeq" id="WP_138693496.1">
    <property type="nucleotide sequence ID" value="NZ_JBHSAZ010000016.1"/>
</dbReference>
<dbReference type="AlphaFoldDB" id="A0A5S4GT57"/>
<keyword evidence="6 8" id="KW-1133">Transmembrane helix</keyword>
<evidence type="ECO:0000313" key="11">
    <source>
        <dbReference type="Proteomes" id="UP000306628"/>
    </source>
</evidence>
<feature type="transmembrane region" description="Helical" evidence="8">
    <location>
        <begin position="21"/>
        <end position="41"/>
    </location>
</feature>
<dbReference type="InterPro" id="IPR047817">
    <property type="entry name" value="ABC2_TM_bact-type"/>
</dbReference>
<reference evidence="10 11" key="1">
    <citation type="submission" date="2019-05" db="EMBL/GenBank/DDBJ databases">
        <title>Draft genome sequence of Nonomuraea zeae DSM 100528.</title>
        <authorList>
            <person name="Saricaoglu S."/>
            <person name="Isik K."/>
        </authorList>
    </citation>
    <scope>NUCLEOTIDE SEQUENCE [LARGE SCALE GENOMIC DNA]</scope>
    <source>
        <strain evidence="10 11">DSM 100528</strain>
    </source>
</reference>
<organism evidence="10 11">
    <name type="scientific">Nonomuraea zeae</name>
    <dbReference type="NCBI Taxonomy" id="1642303"/>
    <lineage>
        <taxon>Bacteria</taxon>
        <taxon>Bacillati</taxon>
        <taxon>Actinomycetota</taxon>
        <taxon>Actinomycetes</taxon>
        <taxon>Streptosporangiales</taxon>
        <taxon>Streptosporangiaceae</taxon>
        <taxon>Nonomuraea</taxon>
    </lineage>
</organism>
<feature type="domain" description="ABC transmembrane type-2" evidence="9">
    <location>
        <begin position="151"/>
        <end position="380"/>
    </location>
</feature>
<dbReference type="PROSITE" id="PS51012">
    <property type="entry name" value="ABC_TM2"/>
    <property type="match status" value="1"/>
</dbReference>
<comment type="subcellular location">
    <subcellularLocation>
        <location evidence="1">Cell membrane</location>
        <topology evidence="1">Multi-pass membrane protein</topology>
    </subcellularLocation>
</comment>
<dbReference type="EMBL" id="VCKX01000116">
    <property type="protein sequence ID" value="TMR29590.1"/>
    <property type="molecule type" value="Genomic_DNA"/>
</dbReference>
<proteinExistence type="inferred from homology"/>
<dbReference type="OrthoDB" id="4867262at2"/>
<dbReference type="Proteomes" id="UP000306628">
    <property type="component" value="Unassembled WGS sequence"/>
</dbReference>
<keyword evidence="5 8" id="KW-0812">Transmembrane</keyword>
<dbReference type="InterPro" id="IPR051449">
    <property type="entry name" value="ABC-2_transporter_component"/>
</dbReference>
<dbReference type="InterPro" id="IPR013525">
    <property type="entry name" value="ABC2_TM"/>
</dbReference>
<accession>A0A5S4GT57</accession>
<feature type="transmembrane region" description="Helical" evidence="8">
    <location>
        <begin position="298"/>
        <end position="317"/>
    </location>
</feature>
<gene>
    <name evidence="10" type="ORF">ETD85_31770</name>
</gene>
<keyword evidence="7 8" id="KW-0472">Membrane</keyword>
<evidence type="ECO:0000256" key="8">
    <source>
        <dbReference type="SAM" id="Phobius"/>
    </source>
</evidence>
<keyword evidence="11" id="KW-1185">Reference proteome</keyword>
<dbReference type="GO" id="GO:0140359">
    <property type="term" value="F:ABC-type transporter activity"/>
    <property type="evidence" value="ECO:0007669"/>
    <property type="project" value="InterPro"/>
</dbReference>
<keyword evidence="4" id="KW-1003">Cell membrane</keyword>
<feature type="transmembrane region" description="Helical" evidence="8">
    <location>
        <begin position="355"/>
        <end position="375"/>
    </location>
</feature>
<dbReference type="PANTHER" id="PTHR30294">
    <property type="entry name" value="MEMBRANE COMPONENT OF ABC TRANSPORTER YHHJ-RELATED"/>
    <property type="match status" value="1"/>
</dbReference>
<name>A0A5S4GT57_9ACTN</name>
<evidence type="ECO:0000256" key="3">
    <source>
        <dbReference type="ARBA" id="ARBA00022448"/>
    </source>
</evidence>
<keyword evidence="3" id="KW-0813">Transport</keyword>
<feature type="transmembrane region" description="Helical" evidence="8">
    <location>
        <begin position="268"/>
        <end position="291"/>
    </location>
</feature>
<evidence type="ECO:0000259" key="9">
    <source>
        <dbReference type="PROSITE" id="PS51012"/>
    </source>
</evidence>
<evidence type="ECO:0000256" key="5">
    <source>
        <dbReference type="ARBA" id="ARBA00022692"/>
    </source>
</evidence>
<feature type="transmembrane region" description="Helical" evidence="8">
    <location>
        <begin position="196"/>
        <end position="214"/>
    </location>
</feature>
<evidence type="ECO:0000256" key="7">
    <source>
        <dbReference type="ARBA" id="ARBA00023136"/>
    </source>
</evidence>
<sequence length="383" mass="39666">MIAPMLTIAWLNLVRLFRDRTNIFFVIIFPIVLILVLGLSFGSGGWEPRLGVTGASGPQAAKLVAALERSADLRVVRLDDDAEARARVEQGTLTAALIIPPGYDRALTGFVPVQLPYISRNEPNALQLGAAVRAAISETTMPARAAAYVGNGSFGDLVAKAESVTAPGITIETTTTGTASIAADVTGFDVSATSQLLLFVFLTSLTGAATLIETRRLGLSRRMYAAPVSSGSILLGEAAGRLAVALVQGLIIMLGSGLLFGVRWGDPLGAAALLLAFALVGGGAAMLLGAVLRTEQQAVSLGLLLSLGLAAIGGAMLPLDLFSGTMRQIAHLTPHAWALDGFAELLRRDGTVADILPQLGVLAAIAAALLALGSWRLRAALTR</sequence>
<comment type="similarity">
    <text evidence="2">Belongs to the ABC-2 integral membrane protein family.</text>
</comment>
<evidence type="ECO:0000256" key="4">
    <source>
        <dbReference type="ARBA" id="ARBA00022475"/>
    </source>
</evidence>
<dbReference type="PANTHER" id="PTHR30294:SF38">
    <property type="entry name" value="TRANSPORT PERMEASE PROTEIN"/>
    <property type="match status" value="1"/>
</dbReference>
<evidence type="ECO:0000256" key="1">
    <source>
        <dbReference type="ARBA" id="ARBA00004651"/>
    </source>
</evidence>
<comment type="caution">
    <text evidence="10">The sequence shown here is derived from an EMBL/GenBank/DDBJ whole genome shotgun (WGS) entry which is preliminary data.</text>
</comment>
<dbReference type="Pfam" id="PF12698">
    <property type="entry name" value="ABC2_membrane_3"/>
    <property type="match status" value="1"/>
</dbReference>
<evidence type="ECO:0000256" key="2">
    <source>
        <dbReference type="ARBA" id="ARBA00007783"/>
    </source>
</evidence>